<dbReference type="STRING" id="121616.GA0070216_10275"/>
<keyword evidence="3" id="KW-1185">Reference proteome</keyword>
<gene>
    <name evidence="2" type="ORF">GA0070216_10275</name>
</gene>
<organism evidence="2 3">
    <name type="scientific">Micromonospora matsumotoense</name>
    <dbReference type="NCBI Taxonomy" id="121616"/>
    <lineage>
        <taxon>Bacteria</taxon>
        <taxon>Bacillati</taxon>
        <taxon>Actinomycetota</taxon>
        <taxon>Actinomycetes</taxon>
        <taxon>Micromonosporales</taxon>
        <taxon>Micromonosporaceae</taxon>
        <taxon>Micromonospora</taxon>
    </lineage>
</organism>
<protein>
    <submittedName>
        <fullName evidence="2">Uncharacterized protein</fullName>
    </submittedName>
</protein>
<dbReference type="RefSeq" id="WP_091239248.1">
    <property type="nucleotide sequence ID" value="NZ_CP192025.1"/>
</dbReference>
<evidence type="ECO:0000256" key="1">
    <source>
        <dbReference type="SAM" id="MobiDB-lite"/>
    </source>
</evidence>
<dbReference type="OrthoDB" id="3400840at2"/>
<sequence length="77" mass="8190">MSEVTVRFVGGPAHDLVRALPADPAGTPPLRWVLRHPDAPPAPGGGGPDHLYQRDRPAADGVWTMSFVHTYPIGVGQ</sequence>
<evidence type="ECO:0000313" key="2">
    <source>
        <dbReference type="EMBL" id="SCE78182.1"/>
    </source>
</evidence>
<evidence type="ECO:0000313" key="3">
    <source>
        <dbReference type="Proteomes" id="UP000198797"/>
    </source>
</evidence>
<dbReference type="AlphaFoldDB" id="A0A1C4V2I3"/>
<name>A0A1C4V2I3_9ACTN</name>
<accession>A0A1C4V2I3</accession>
<feature type="region of interest" description="Disordered" evidence="1">
    <location>
        <begin position="35"/>
        <end position="55"/>
    </location>
</feature>
<proteinExistence type="predicted"/>
<reference evidence="3" key="1">
    <citation type="submission" date="2016-06" db="EMBL/GenBank/DDBJ databases">
        <authorList>
            <person name="Varghese N."/>
            <person name="Submissions Spin"/>
        </authorList>
    </citation>
    <scope>NUCLEOTIDE SEQUENCE [LARGE SCALE GENOMIC DNA]</scope>
    <source>
        <strain evidence="3">DSM 44100</strain>
    </source>
</reference>
<dbReference type="Proteomes" id="UP000198797">
    <property type="component" value="Unassembled WGS sequence"/>
</dbReference>
<dbReference type="EMBL" id="FMCU01000002">
    <property type="protein sequence ID" value="SCE78182.1"/>
    <property type="molecule type" value="Genomic_DNA"/>
</dbReference>